<comment type="caution">
    <text evidence="4">The sequence shown here is derived from an EMBL/GenBank/DDBJ whole genome shotgun (WGS) entry which is preliminary data.</text>
</comment>
<dbReference type="Proteomes" id="UP000176633">
    <property type="component" value="Unassembled WGS sequence"/>
</dbReference>
<dbReference type="InterPro" id="IPR050595">
    <property type="entry name" value="Bact_response_regulator"/>
</dbReference>
<dbReference type="InterPro" id="IPR001789">
    <property type="entry name" value="Sig_transdc_resp-reg_receiver"/>
</dbReference>
<feature type="domain" description="Response regulatory" evidence="3">
    <location>
        <begin position="3"/>
        <end position="124"/>
    </location>
</feature>
<gene>
    <name evidence="4" type="ORF">A3G50_01860</name>
</gene>
<organism evidence="4 5">
    <name type="scientific">Candidatus Jorgensenbacteria bacterium RIFCSPLOWO2_12_FULL_42_11</name>
    <dbReference type="NCBI Taxonomy" id="1798473"/>
    <lineage>
        <taxon>Bacteria</taxon>
        <taxon>Candidatus Joergenseniibacteriota</taxon>
    </lineage>
</organism>
<evidence type="ECO:0000259" key="3">
    <source>
        <dbReference type="PROSITE" id="PS50110"/>
    </source>
</evidence>
<feature type="modified residue" description="4-aspartylphosphate" evidence="2">
    <location>
        <position position="54"/>
    </location>
</feature>
<dbReference type="PROSITE" id="PS50110">
    <property type="entry name" value="RESPONSE_REGULATORY"/>
    <property type="match status" value="1"/>
</dbReference>
<evidence type="ECO:0000256" key="1">
    <source>
        <dbReference type="ARBA" id="ARBA00022553"/>
    </source>
</evidence>
<name>A0A1F6C2X4_9BACT</name>
<dbReference type="PANTHER" id="PTHR44591">
    <property type="entry name" value="STRESS RESPONSE REGULATOR PROTEIN 1"/>
    <property type="match status" value="1"/>
</dbReference>
<reference evidence="4 5" key="1">
    <citation type="journal article" date="2016" name="Nat. Commun.">
        <title>Thousands of microbial genomes shed light on interconnected biogeochemical processes in an aquifer system.</title>
        <authorList>
            <person name="Anantharaman K."/>
            <person name="Brown C.T."/>
            <person name="Hug L.A."/>
            <person name="Sharon I."/>
            <person name="Castelle C.J."/>
            <person name="Probst A.J."/>
            <person name="Thomas B.C."/>
            <person name="Singh A."/>
            <person name="Wilkins M.J."/>
            <person name="Karaoz U."/>
            <person name="Brodie E.L."/>
            <person name="Williams K.H."/>
            <person name="Hubbard S.S."/>
            <person name="Banfield J.F."/>
        </authorList>
    </citation>
    <scope>NUCLEOTIDE SEQUENCE [LARGE SCALE GENOMIC DNA]</scope>
</reference>
<sequence length="148" mass="16674">MAKIFLVEDDPLMVNLYERAFKLSGYEVEIAFDGQEALRKLKKMKPSPTLILMDVMMPVMNGLDALKEIKQNPTFENFKRLPVVMLTNLAGQEDAEKALSLGAITYLVKSQYEPKEVVAKIKEIAAGYTRDKNVPEVKVAVKKLSPKK</sequence>
<dbReference type="AlphaFoldDB" id="A0A1F6C2X4"/>
<evidence type="ECO:0000313" key="4">
    <source>
        <dbReference type="EMBL" id="OGG43147.1"/>
    </source>
</evidence>
<dbReference type="GO" id="GO:0000160">
    <property type="term" value="P:phosphorelay signal transduction system"/>
    <property type="evidence" value="ECO:0007669"/>
    <property type="project" value="InterPro"/>
</dbReference>
<dbReference type="STRING" id="1798473.A3G50_01860"/>
<proteinExistence type="predicted"/>
<accession>A0A1F6C2X4</accession>
<protein>
    <recommendedName>
        <fullName evidence="3">Response regulatory domain-containing protein</fullName>
    </recommendedName>
</protein>
<dbReference type="SMART" id="SM00448">
    <property type="entry name" value="REC"/>
    <property type="match status" value="1"/>
</dbReference>
<dbReference type="Gene3D" id="3.40.50.2300">
    <property type="match status" value="1"/>
</dbReference>
<dbReference type="Pfam" id="PF00072">
    <property type="entry name" value="Response_reg"/>
    <property type="match status" value="1"/>
</dbReference>
<keyword evidence="1 2" id="KW-0597">Phosphoprotein</keyword>
<dbReference type="SUPFAM" id="SSF52172">
    <property type="entry name" value="CheY-like"/>
    <property type="match status" value="1"/>
</dbReference>
<evidence type="ECO:0000256" key="2">
    <source>
        <dbReference type="PROSITE-ProRule" id="PRU00169"/>
    </source>
</evidence>
<evidence type="ECO:0000313" key="5">
    <source>
        <dbReference type="Proteomes" id="UP000176633"/>
    </source>
</evidence>
<dbReference type="PANTHER" id="PTHR44591:SF23">
    <property type="entry name" value="CHEY SUBFAMILY"/>
    <property type="match status" value="1"/>
</dbReference>
<dbReference type="InterPro" id="IPR011006">
    <property type="entry name" value="CheY-like_superfamily"/>
</dbReference>
<dbReference type="EMBL" id="MFKM01000024">
    <property type="protein sequence ID" value="OGG43147.1"/>
    <property type="molecule type" value="Genomic_DNA"/>
</dbReference>